<evidence type="ECO:0000313" key="1">
    <source>
        <dbReference type="EMBL" id="EOS02090.1"/>
    </source>
</evidence>
<comment type="caution">
    <text evidence="1">The sequence shown here is derived from an EMBL/GenBank/DDBJ whole genome shotgun (WGS) entry which is preliminary data.</text>
</comment>
<sequence>MTSLSLEPCTEVPSLLHMYDVYKRDKKGTVDAFIEYRGLEDPGDCMLQMKANLCRILHLYDMTESGSCQNDFIHLCAQLYLRIYRNKYLEEGFSLPELPRTQPNGIFLDLVTGNDFINFYPYLSLDTHYYLVEILYLPMKF</sequence>
<organism evidence="1 2">
    <name type="scientific">Bacteroides thetaiotaomicron dnLKV9</name>
    <dbReference type="NCBI Taxonomy" id="1235785"/>
    <lineage>
        <taxon>Bacteria</taxon>
        <taxon>Pseudomonadati</taxon>
        <taxon>Bacteroidota</taxon>
        <taxon>Bacteroidia</taxon>
        <taxon>Bacteroidales</taxon>
        <taxon>Bacteroidaceae</taxon>
        <taxon>Bacteroides</taxon>
    </lineage>
</organism>
<dbReference type="Proteomes" id="UP000014207">
    <property type="component" value="Unassembled WGS sequence"/>
</dbReference>
<dbReference type="HOGENOM" id="CLU_1821590_0_0_10"/>
<dbReference type="EMBL" id="ASSM01000006">
    <property type="protein sequence ID" value="EOS02090.1"/>
    <property type="molecule type" value="Genomic_DNA"/>
</dbReference>
<reference evidence="1 2" key="1">
    <citation type="submission" date="2013-04" db="EMBL/GenBank/DDBJ databases">
        <title>The Genome Sequence of Bacteroides thetaiotaomicron dnLKV9.</title>
        <authorList>
            <consortium name="The Broad Institute Genomics Platform"/>
            <consortium name="The Broad Institute Genome Sequencing Center for Infectious Disease"/>
            <person name="Earl A."/>
            <person name="Xavier R."/>
            <person name="Kuhn K."/>
            <person name="Stappenbeck T."/>
            <person name="Walker B."/>
            <person name="Young S."/>
            <person name="Zeng Q."/>
            <person name="Gargeya S."/>
            <person name="Fitzgerald M."/>
            <person name="Haas B."/>
            <person name="Abouelleil A."/>
            <person name="Allen A.W."/>
            <person name="Alvarado L."/>
            <person name="Arachchi H.M."/>
            <person name="Berlin A.M."/>
            <person name="Chapman S.B."/>
            <person name="Gainer-Dewar J."/>
            <person name="Goldberg J."/>
            <person name="Griggs A."/>
            <person name="Gujja S."/>
            <person name="Hansen M."/>
            <person name="Howarth C."/>
            <person name="Imamovic A."/>
            <person name="Ireland A."/>
            <person name="Larimer J."/>
            <person name="McCowan C."/>
            <person name="Murphy C."/>
            <person name="Pearson M."/>
            <person name="Poon T.W."/>
            <person name="Priest M."/>
            <person name="Roberts A."/>
            <person name="Saif S."/>
            <person name="Shea T."/>
            <person name="Sisk P."/>
            <person name="Sykes S."/>
            <person name="Wortman J."/>
            <person name="Nusbaum C."/>
            <person name="Birren B."/>
        </authorList>
    </citation>
    <scope>NUCLEOTIDE SEQUENCE [LARGE SCALE GENOMIC DNA]</scope>
    <source>
        <strain evidence="2">dnLKV9</strain>
    </source>
</reference>
<evidence type="ECO:0000313" key="2">
    <source>
        <dbReference type="Proteomes" id="UP000014207"/>
    </source>
</evidence>
<gene>
    <name evidence="1" type="ORF">C799_01206</name>
</gene>
<proteinExistence type="predicted"/>
<name>R9HLR1_BACT4</name>
<protein>
    <submittedName>
        <fullName evidence="1">Uncharacterized protein</fullName>
    </submittedName>
</protein>
<accession>R9HLR1</accession>
<dbReference type="AlphaFoldDB" id="R9HLR1"/>